<comment type="catalytic activity">
    <reaction evidence="1">
        <text>L-erythrulose 1-phosphate = D-erythrulose 4-phosphate</text>
        <dbReference type="Rhea" id="RHEA:49588"/>
        <dbReference type="ChEBI" id="CHEBI:58002"/>
        <dbReference type="ChEBI" id="CHEBI:90796"/>
        <dbReference type="EC" id="5.3.1.33"/>
    </reaction>
</comment>
<dbReference type="CDD" id="cd00311">
    <property type="entry name" value="TIM"/>
    <property type="match status" value="1"/>
</dbReference>
<dbReference type="Proteomes" id="UP000188604">
    <property type="component" value="Chromosome"/>
</dbReference>
<reference evidence="10 11" key="1">
    <citation type="submission" date="2016-03" db="EMBL/GenBank/DDBJ databases">
        <title>Acetic acid bacteria sequencing.</title>
        <authorList>
            <person name="Brandt J."/>
            <person name="Jakob F."/>
            <person name="Vogel R.F."/>
        </authorList>
    </citation>
    <scope>NUCLEOTIDE SEQUENCE [LARGE SCALE GENOMIC DNA]</scope>
    <source>
        <strain evidence="10 11">NBRC 101099</strain>
    </source>
</reference>
<protein>
    <recommendedName>
        <fullName evidence="8 9">Triosephosphate isomerase</fullName>
        <shortName evidence="8">TIM</shortName>
        <shortName evidence="8">TPI</shortName>
        <ecNumber evidence="8 9">5.3.1.1</ecNumber>
    </recommendedName>
    <alternativeName>
        <fullName evidence="8">Triose-phosphate isomerase</fullName>
    </alternativeName>
</protein>
<comment type="function">
    <text evidence="8">Involved in the gluconeogenesis. Catalyzes stereospecifically the conversion of dihydroxyacetone phosphate (DHAP) to D-glyceraldehyde-3-phosphate (G3P).</text>
</comment>
<dbReference type="EMBL" id="CP014691">
    <property type="protein sequence ID" value="AQS87347.1"/>
    <property type="molecule type" value="Genomic_DNA"/>
</dbReference>
<keyword evidence="4 8" id="KW-0312">Gluconeogenesis</keyword>
<dbReference type="GO" id="GO:0006094">
    <property type="term" value="P:gluconeogenesis"/>
    <property type="evidence" value="ECO:0007669"/>
    <property type="project" value="UniProtKB-UniRule"/>
</dbReference>
<organism evidence="10 11">
    <name type="scientific">Neoasaia chiangmaiensis</name>
    <dbReference type="NCBI Taxonomy" id="320497"/>
    <lineage>
        <taxon>Bacteria</taxon>
        <taxon>Pseudomonadati</taxon>
        <taxon>Pseudomonadota</taxon>
        <taxon>Alphaproteobacteria</taxon>
        <taxon>Acetobacterales</taxon>
        <taxon>Acetobacteraceae</taxon>
        <taxon>Neoasaia</taxon>
    </lineage>
</organism>
<feature type="binding site" evidence="8">
    <location>
        <position position="197"/>
    </location>
    <ligand>
        <name>substrate</name>
    </ligand>
</feature>
<comment type="similarity">
    <text evidence="3 8 9">Belongs to the triosephosphate isomerase family.</text>
</comment>
<dbReference type="KEGG" id="nch:A0U93_04680"/>
<feature type="active site" description="Electrophile" evidence="8">
    <location>
        <position position="85"/>
    </location>
</feature>
<evidence type="ECO:0000256" key="7">
    <source>
        <dbReference type="ARBA" id="ARBA00023235"/>
    </source>
</evidence>
<keyword evidence="11" id="KW-1185">Reference proteome</keyword>
<dbReference type="UniPathway" id="UPA00138"/>
<dbReference type="GO" id="GO:0004807">
    <property type="term" value="F:triose-phosphate isomerase activity"/>
    <property type="evidence" value="ECO:0007669"/>
    <property type="project" value="UniProtKB-UniRule"/>
</dbReference>
<dbReference type="UniPathway" id="UPA00109">
    <property type="reaction ID" value="UER00189"/>
</dbReference>
<dbReference type="GO" id="GO:0006096">
    <property type="term" value="P:glycolytic process"/>
    <property type="evidence" value="ECO:0007669"/>
    <property type="project" value="UniProtKB-UniRule"/>
</dbReference>
<dbReference type="InterPro" id="IPR013785">
    <property type="entry name" value="Aldolase_TIM"/>
</dbReference>
<dbReference type="NCBIfam" id="TIGR00419">
    <property type="entry name" value="tim"/>
    <property type="match status" value="1"/>
</dbReference>
<proteinExistence type="inferred from homology"/>
<dbReference type="SUPFAM" id="SSF51351">
    <property type="entry name" value="Triosephosphate isomerase (TIM)"/>
    <property type="match status" value="1"/>
</dbReference>
<keyword evidence="5 8" id="KW-0963">Cytoplasm</keyword>
<evidence type="ECO:0000256" key="8">
    <source>
        <dbReference type="HAMAP-Rule" id="MF_00147"/>
    </source>
</evidence>
<comment type="catalytic activity">
    <reaction evidence="8 9">
        <text>D-glyceraldehyde 3-phosphate = dihydroxyacetone phosphate</text>
        <dbReference type="Rhea" id="RHEA:18585"/>
        <dbReference type="ChEBI" id="CHEBI:57642"/>
        <dbReference type="ChEBI" id="CHEBI:59776"/>
        <dbReference type="EC" id="5.3.1.1"/>
    </reaction>
</comment>
<sequence>MNGLCAQSRSLAEALADGSEDLPPFIDLTICPPFTQIAAVGDILAGSRIRLGAQDCHVASAGAFTGDISAAMLADLNVRYVIVGHSERRLHHFETDELVNAKARAAIEADLTPIVCIGETSEERDAGIAHERLSAQIATSLPANFRGVVAYEPIWAIGTGRTASIQEIEETTAHIRAAVAAHLETDDKSVPILYGGSVTARDAASILSINSVGGVLVGGASLAADSFLGIALAAQEALS</sequence>
<dbReference type="InterPro" id="IPR035990">
    <property type="entry name" value="TIM_sf"/>
</dbReference>
<name>A0A1U9KNG5_9PROT</name>
<dbReference type="AlphaFoldDB" id="A0A1U9KNG5"/>
<dbReference type="PROSITE" id="PS00171">
    <property type="entry name" value="TIM_1"/>
    <property type="match status" value="1"/>
</dbReference>
<dbReference type="GO" id="GO:0019563">
    <property type="term" value="P:glycerol catabolic process"/>
    <property type="evidence" value="ECO:0007669"/>
    <property type="project" value="TreeGrafter"/>
</dbReference>
<evidence type="ECO:0000256" key="4">
    <source>
        <dbReference type="ARBA" id="ARBA00022432"/>
    </source>
</evidence>
<evidence type="ECO:0000256" key="9">
    <source>
        <dbReference type="RuleBase" id="RU363013"/>
    </source>
</evidence>
<comment type="subunit">
    <text evidence="8 9">Homodimer.</text>
</comment>
<dbReference type="STRING" id="320497.A0U93_04680"/>
<evidence type="ECO:0000313" key="10">
    <source>
        <dbReference type="EMBL" id="AQS87347.1"/>
    </source>
</evidence>
<accession>A0A1U9KNG5</accession>
<evidence type="ECO:0000256" key="3">
    <source>
        <dbReference type="ARBA" id="ARBA00007422"/>
    </source>
</evidence>
<comment type="pathway">
    <text evidence="8 9">Carbohydrate degradation; glycolysis; D-glyceraldehyde 3-phosphate from glycerone phosphate: step 1/1.</text>
</comment>
<feature type="binding site" evidence="8">
    <location>
        <begin position="218"/>
        <end position="219"/>
    </location>
    <ligand>
        <name>substrate</name>
    </ligand>
</feature>
<keyword evidence="7 8" id="KW-0413">Isomerase</keyword>
<dbReference type="UniPathway" id="UPA01066"/>
<comment type="pathway">
    <text evidence="8 9">Carbohydrate biosynthesis; gluconeogenesis.</text>
</comment>
<dbReference type="PANTHER" id="PTHR21139">
    <property type="entry name" value="TRIOSEPHOSPHATE ISOMERASE"/>
    <property type="match status" value="1"/>
</dbReference>
<evidence type="ECO:0000256" key="1">
    <source>
        <dbReference type="ARBA" id="ARBA00000148"/>
    </source>
</evidence>
<comment type="caution">
    <text evidence="8">Lacks conserved residue(s) required for the propagation of feature annotation.</text>
</comment>
<dbReference type="HAMAP" id="MF_00147_B">
    <property type="entry name" value="TIM_B"/>
    <property type="match status" value="1"/>
</dbReference>
<dbReference type="InterPro" id="IPR000652">
    <property type="entry name" value="Triosephosphate_isomerase"/>
</dbReference>
<evidence type="ECO:0000256" key="2">
    <source>
        <dbReference type="ARBA" id="ARBA00004939"/>
    </source>
</evidence>
<dbReference type="PANTHER" id="PTHR21139:SF42">
    <property type="entry name" value="TRIOSEPHOSPHATE ISOMERASE"/>
    <property type="match status" value="1"/>
</dbReference>
<dbReference type="PROSITE" id="PS51440">
    <property type="entry name" value="TIM_2"/>
    <property type="match status" value="1"/>
</dbReference>
<feature type="binding site" evidence="8">
    <location>
        <position position="158"/>
    </location>
    <ligand>
        <name>substrate</name>
    </ligand>
</feature>
<dbReference type="Gene3D" id="3.20.20.70">
    <property type="entry name" value="Aldolase class I"/>
    <property type="match status" value="1"/>
</dbReference>
<gene>
    <name evidence="8" type="primary">tpiA</name>
    <name evidence="10" type="ORF">A0U93_04680</name>
</gene>
<dbReference type="EC" id="5.3.1.1" evidence="8 9"/>
<dbReference type="InterPro" id="IPR022896">
    <property type="entry name" value="TrioseP_Isoase_bac/euk"/>
</dbReference>
<comment type="subcellular location">
    <subcellularLocation>
        <location evidence="8 9">Cytoplasm</location>
    </subcellularLocation>
</comment>
<keyword evidence="6 8" id="KW-0324">Glycolysis</keyword>
<comment type="pathway">
    <text evidence="2">Carbohydrate metabolism; erythritol degradation.</text>
</comment>
<dbReference type="GO" id="GO:0005829">
    <property type="term" value="C:cytosol"/>
    <property type="evidence" value="ECO:0007669"/>
    <property type="project" value="TreeGrafter"/>
</dbReference>
<evidence type="ECO:0000313" key="11">
    <source>
        <dbReference type="Proteomes" id="UP000188604"/>
    </source>
</evidence>
<dbReference type="Pfam" id="PF00121">
    <property type="entry name" value="TIM"/>
    <property type="match status" value="1"/>
</dbReference>
<dbReference type="GO" id="GO:0046166">
    <property type="term" value="P:glyceraldehyde-3-phosphate biosynthetic process"/>
    <property type="evidence" value="ECO:0007669"/>
    <property type="project" value="TreeGrafter"/>
</dbReference>
<dbReference type="InterPro" id="IPR020861">
    <property type="entry name" value="Triosephosphate_isomerase_AS"/>
</dbReference>
<feature type="active site" description="Proton acceptor" evidence="8">
    <location>
        <position position="152"/>
    </location>
</feature>
<evidence type="ECO:0000256" key="6">
    <source>
        <dbReference type="ARBA" id="ARBA00023152"/>
    </source>
</evidence>
<evidence type="ECO:0000256" key="5">
    <source>
        <dbReference type="ARBA" id="ARBA00022490"/>
    </source>
</evidence>